<keyword evidence="1" id="KW-0472">Membrane</keyword>
<dbReference type="Proteomes" id="UP000095544">
    <property type="component" value="Unassembled WGS sequence"/>
</dbReference>
<keyword evidence="1" id="KW-0812">Transmembrane</keyword>
<evidence type="ECO:0000256" key="1">
    <source>
        <dbReference type="SAM" id="Phobius"/>
    </source>
</evidence>
<organism evidence="2 3">
    <name type="scientific">Faecalicatena contorta</name>
    <dbReference type="NCBI Taxonomy" id="39482"/>
    <lineage>
        <taxon>Bacteria</taxon>
        <taxon>Bacillati</taxon>
        <taxon>Bacillota</taxon>
        <taxon>Clostridia</taxon>
        <taxon>Lachnospirales</taxon>
        <taxon>Lachnospiraceae</taxon>
        <taxon>Faecalicatena</taxon>
    </lineage>
</organism>
<dbReference type="STRING" id="39482.ERS852491_00630"/>
<dbReference type="AlphaFoldDB" id="A0A174A7K2"/>
<gene>
    <name evidence="2" type="ORF">ERS852491_00630</name>
</gene>
<keyword evidence="1" id="KW-1133">Transmembrane helix</keyword>
<proteinExistence type="predicted"/>
<protein>
    <submittedName>
        <fullName evidence="2">Uncharacterized protein</fullName>
    </submittedName>
</protein>
<dbReference type="EMBL" id="CYZU01000004">
    <property type="protein sequence ID" value="CUN84193.1"/>
    <property type="molecule type" value="Genomic_DNA"/>
</dbReference>
<dbReference type="RefSeq" id="WP_242843797.1">
    <property type="nucleotide sequence ID" value="NZ_CABKUE010000006.1"/>
</dbReference>
<feature type="transmembrane region" description="Helical" evidence="1">
    <location>
        <begin position="35"/>
        <end position="53"/>
    </location>
</feature>
<accession>A0A174A7K2</accession>
<evidence type="ECO:0000313" key="2">
    <source>
        <dbReference type="EMBL" id="CUN84193.1"/>
    </source>
</evidence>
<evidence type="ECO:0000313" key="3">
    <source>
        <dbReference type="Proteomes" id="UP000095544"/>
    </source>
</evidence>
<feature type="transmembrane region" description="Helical" evidence="1">
    <location>
        <begin position="6"/>
        <end position="23"/>
    </location>
</feature>
<reference evidence="2 3" key="1">
    <citation type="submission" date="2015-09" db="EMBL/GenBank/DDBJ databases">
        <authorList>
            <consortium name="Pathogen Informatics"/>
        </authorList>
    </citation>
    <scope>NUCLEOTIDE SEQUENCE [LARGE SCALE GENOMIC DNA]</scope>
    <source>
        <strain evidence="2 3">2789STDY5834876</strain>
    </source>
</reference>
<sequence>MENKWFMWILIINTCLALVYFLYRGVLKKEYKKAFLLTIFMILVPAVGVIFLSCSELFNFILFHKRDGLLNEEELSFSKKRTRMIIGEDIEKEVDRVPIEEALMISDTMNRRQLFLEVLKRPDVEDYMGGIRSAMAQEDSEVVHYAASYITDTIAKYKDTEKRLRSIYEQSKEIDTLLLYLQFCDNMLHKKIFSEPEQKIYLNFFEGYMEELYQKDKAKVNGAMLGDIIEFRNEYQDVGSTEKWVKRAEDMMEQDLAAAKEVLKYYFKIKNKYGFREAVRRIKESSLNLDSELLEWIRFYPAD</sequence>
<name>A0A174A7K2_9FIRM</name>